<protein>
    <submittedName>
        <fullName evidence="3">Enoyl-CoA hydratase</fullName>
        <ecNumber evidence="3">4.2.1.17</ecNumber>
    </submittedName>
</protein>
<dbReference type="PANTHER" id="PTHR43802:SF1">
    <property type="entry name" value="IP11341P-RELATED"/>
    <property type="match status" value="1"/>
</dbReference>
<dbReference type="Pfam" id="PF00378">
    <property type="entry name" value="ECH_1"/>
    <property type="match status" value="1"/>
</dbReference>
<dbReference type="NCBIfam" id="NF004840">
    <property type="entry name" value="PRK06190.1"/>
    <property type="match status" value="1"/>
</dbReference>
<dbReference type="PANTHER" id="PTHR43802">
    <property type="entry name" value="ENOYL-COA HYDRATASE"/>
    <property type="match status" value="1"/>
</dbReference>
<organism evidence="3 4">
    <name type="scientific">Candidatus Zymogenus saltonus</name>
    <dbReference type="NCBI Taxonomy" id="2844893"/>
    <lineage>
        <taxon>Bacteria</taxon>
        <taxon>Deltaproteobacteria</taxon>
        <taxon>Candidatus Zymogenia</taxon>
        <taxon>Candidatus Zymogeniales</taxon>
        <taxon>Candidatus Zymogenaceae</taxon>
        <taxon>Candidatus Zymogenus</taxon>
    </lineage>
</organism>
<dbReference type="EC" id="4.2.1.17" evidence="3"/>
<evidence type="ECO:0000256" key="2">
    <source>
        <dbReference type="ARBA" id="ARBA00023239"/>
    </source>
</evidence>
<sequence>MADENILVEKKDSILVITINRPEARNALSLVMLQEIERAFKAADEDDDVSVVIFTGAGDKAFSAGLDLNDMESFMNAEKDLKSKELFAGEGAFVAVRSMKKVVIAAVNGYAVTGGLELVLGCDVVIASETARFADTHARVGIVPGAGMTQILPRIIGTYRAKLMSFTGEFMDASEALSAGLASKVVPQGELMNEAMRVASLISSYSPDAVRRMKRMINVGGGLSLNEGMKVEAKEFADWKSGIKSEDAAGVGTDSIKKG</sequence>
<dbReference type="CDD" id="cd06558">
    <property type="entry name" value="crotonase-like"/>
    <property type="match status" value="1"/>
</dbReference>
<evidence type="ECO:0000313" key="4">
    <source>
        <dbReference type="Proteomes" id="UP000809273"/>
    </source>
</evidence>
<dbReference type="InterPro" id="IPR029045">
    <property type="entry name" value="ClpP/crotonase-like_dom_sf"/>
</dbReference>
<dbReference type="Gene3D" id="3.90.226.10">
    <property type="entry name" value="2-enoyl-CoA Hydratase, Chain A, domain 1"/>
    <property type="match status" value="1"/>
</dbReference>
<dbReference type="SUPFAM" id="SSF52096">
    <property type="entry name" value="ClpP/crotonase"/>
    <property type="match status" value="1"/>
</dbReference>
<comment type="similarity">
    <text evidence="1">Belongs to the enoyl-CoA hydratase/isomerase family.</text>
</comment>
<reference evidence="3" key="1">
    <citation type="journal article" date="2021" name="Environ. Microbiol.">
        <title>Genomic characterization of three novel Desulfobacterota classes expand the metabolic and phylogenetic diversity of the phylum.</title>
        <authorList>
            <person name="Murphy C.L."/>
            <person name="Biggerstaff J."/>
            <person name="Eichhorn A."/>
            <person name="Ewing E."/>
            <person name="Shahan R."/>
            <person name="Soriano D."/>
            <person name="Stewart S."/>
            <person name="VanMol K."/>
            <person name="Walker R."/>
            <person name="Walters P."/>
            <person name="Elshahed M.S."/>
            <person name="Youssef N.H."/>
        </authorList>
    </citation>
    <scope>NUCLEOTIDE SEQUENCE</scope>
    <source>
        <strain evidence="3">Zod_Metabat.24</strain>
    </source>
</reference>
<comment type="caution">
    <text evidence="3">The sequence shown here is derived from an EMBL/GenBank/DDBJ whole genome shotgun (WGS) entry which is preliminary data.</text>
</comment>
<name>A0A9D8PMA2_9DELT</name>
<proteinExistence type="inferred from homology"/>
<accession>A0A9D8PMA2</accession>
<dbReference type="AlphaFoldDB" id="A0A9D8PMA2"/>
<dbReference type="InterPro" id="IPR001753">
    <property type="entry name" value="Enoyl-CoA_hydra/iso"/>
</dbReference>
<evidence type="ECO:0000256" key="1">
    <source>
        <dbReference type="ARBA" id="ARBA00005254"/>
    </source>
</evidence>
<dbReference type="GO" id="GO:0004300">
    <property type="term" value="F:enoyl-CoA hydratase activity"/>
    <property type="evidence" value="ECO:0007669"/>
    <property type="project" value="UniProtKB-EC"/>
</dbReference>
<dbReference type="Proteomes" id="UP000809273">
    <property type="component" value="Unassembled WGS sequence"/>
</dbReference>
<dbReference type="EMBL" id="JAFGIX010000041">
    <property type="protein sequence ID" value="MBN1573181.1"/>
    <property type="molecule type" value="Genomic_DNA"/>
</dbReference>
<dbReference type="FunFam" id="3.90.226.10:FF:000009">
    <property type="entry name" value="Carnitinyl-CoA dehydratase"/>
    <property type="match status" value="1"/>
</dbReference>
<reference evidence="3" key="2">
    <citation type="submission" date="2021-01" db="EMBL/GenBank/DDBJ databases">
        <authorList>
            <person name="Hahn C.R."/>
            <person name="Youssef N.H."/>
            <person name="Elshahed M."/>
        </authorList>
    </citation>
    <scope>NUCLEOTIDE SEQUENCE</scope>
    <source>
        <strain evidence="3">Zod_Metabat.24</strain>
    </source>
</reference>
<evidence type="ECO:0000313" key="3">
    <source>
        <dbReference type="EMBL" id="MBN1573181.1"/>
    </source>
</evidence>
<keyword evidence="2 3" id="KW-0456">Lyase</keyword>
<gene>
    <name evidence="3" type="ORF">JW984_08310</name>
</gene>